<dbReference type="GO" id="GO:0008157">
    <property type="term" value="F:protein phosphatase 1 binding"/>
    <property type="evidence" value="ECO:0007669"/>
    <property type="project" value="TreeGrafter"/>
</dbReference>
<feature type="compositionally biased region" description="Low complexity" evidence="1">
    <location>
        <begin position="219"/>
        <end position="248"/>
    </location>
</feature>
<dbReference type="InterPro" id="IPR050782">
    <property type="entry name" value="PP1_regulatory_subunit_3"/>
</dbReference>
<dbReference type="AlphaFoldDB" id="A0A9P5PX36"/>
<feature type="compositionally biased region" description="Basic and acidic residues" evidence="1">
    <location>
        <begin position="753"/>
        <end position="771"/>
    </location>
</feature>
<keyword evidence="4" id="KW-1185">Reference proteome</keyword>
<sequence length="1057" mass="110644">MPYSQPARSASRSVSPPSYRDQNYNPSGHSLGRPGHRRSYSSQAHLEFGSESSSNSGISARSPSPTRNSRFTNEGFANRGAWGSLGALPRRHSSAIPTINTSKFHIGDKNENSSSDDENVKSPSLKLQVQVMPSYSEGVPFPKSSTDVSPVSTGPMHINSPAHVVMTRPSAVRTASSPAVIPPAPPPTATGGPAVVLLSNGKPLRSSLKGSRVSSLLNSPMGSATPSPSTSPRTSPVNSTTNSVETSPITSPGIPGFTAPSLNGILRDPTLTFLVPPALSGHIRAQSVPSPPSTAYPSPAPTPLGPFSPSIPSPLATDTPLSPGLSEPPMSPGLLSPRNVHFPSLPSDLERVRIFRKEARPSSLLVTRKEHAQLASKGETRADDRKNIGEETDTETETDKDSGFTNGYLGAWGGRGLWGAVATSPGTKNRASVATDANAAFPFPRLPKLGRARSPGNKAGADDDEGSSSGSGSPAGTYSRIRKTGTGPRFASATEDDTLRGCKIELDMPSSEYPVPRPESVRDALAGSTSIFLDELHLEPSDGTKPLVLAGSFLVRNVTFEKQVHARFTTDNWGTVNEVRGRWAGSCGRSYLTSLVSRPAPRTFGDIIALPSYADTVLENTSEWDRFAFDISLPPAIGPGRVVEFVGRFTAGVAGGEWWDNCGGKNWRIGFRKVDNVQGATDTKASPSTPETTEAISPISVDIPVPVFDMPVSPTATSASRDNAIIINSVVPTEYEVKEGSTLQTLQNTEAEDDRKGSDRREVFSPKERAPKPTGLGSLNGLGALFWPRKSPSPPVAEIKSAFSSSSSSGSDSSDASRDPLSLNSLASVTTSVTTSAPSLAASGSSSPKMSPAVAGDSPRNLPASATVEILSIIPPAANSPGRQSLNVKVPSSPPRSSTITASIPEHQHERLSSVSSSSSISSFDSMELPLLERSSSLSSMSTDGDDIELTGLLHGGASGANPFSKRRLGSELDLTPMPNDSHPVTVGEGGFFDRSGPGTGGGGIVAPMSSGKALDADPLYKAFIQQWCFAGTGPDTGSVQGKVKSSPSHRNGLQVR</sequence>
<reference evidence="3" key="1">
    <citation type="submission" date="2020-11" db="EMBL/GenBank/DDBJ databases">
        <authorList>
            <consortium name="DOE Joint Genome Institute"/>
            <person name="Ahrendt S."/>
            <person name="Riley R."/>
            <person name="Andreopoulos W."/>
            <person name="Labutti K."/>
            <person name="Pangilinan J."/>
            <person name="Ruiz-Duenas F.J."/>
            <person name="Barrasa J.M."/>
            <person name="Sanchez-Garcia M."/>
            <person name="Camarero S."/>
            <person name="Miyauchi S."/>
            <person name="Serrano A."/>
            <person name="Linde D."/>
            <person name="Babiker R."/>
            <person name="Drula E."/>
            <person name="Ayuso-Fernandez I."/>
            <person name="Pacheco R."/>
            <person name="Padilla G."/>
            <person name="Ferreira P."/>
            <person name="Barriuso J."/>
            <person name="Kellner H."/>
            <person name="Castanera R."/>
            <person name="Alfaro M."/>
            <person name="Ramirez L."/>
            <person name="Pisabarro A.G."/>
            <person name="Kuo A."/>
            <person name="Tritt A."/>
            <person name="Lipzen A."/>
            <person name="He G."/>
            <person name="Yan M."/>
            <person name="Ng V."/>
            <person name="Cullen D."/>
            <person name="Martin F."/>
            <person name="Rosso M.-N."/>
            <person name="Henrissat B."/>
            <person name="Hibbett D."/>
            <person name="Martinez A.T."/>
            <person name="Grigoriev I.V."/>
        </authorList>
    </citation>
    <scope>NUCLEOTIDE SEQUENCE</scope>
    <source>
        <strain evidence="3">AH 40177</strain>
    </source>
</reference>
<feature type="region of interest" description="Disordered" evidence="1">
    <location>
        <begin position="284"/>
        <end position="329"/>
    </location>
</feature>
<feature type="compositionally biased region" description="Low complexity" evidence="1">
    <location>
        <begin position="50"/>
        <end position="64"/>
    </location>
</feature>
<feature type="compositionally biased region" description="Low complexity" evidence="1">
    <location>
        <begin position="801"/>
        <end position="814"/>
    </location>
</feature>
<evidence type="ECO:0000256" key="1">
    <source>
        <dbReference type="SAM" id="MobiDB-lite"/>
    </source>
</evidence>
<feature type="compositionally biased region" description="Low complexity" evidence="1">
    <location>
        <begin position="837"/>
        <end position="853"/>
    </location>
</feature>
<gene>
    <name evidence="3" type="ORF">BDP27DRAFT_1420325</name>
</gene>
<feature type="compositionally biased region" description="Basic and acidic residues" evidence="1">
    <location>
        <begin position="367"/>
        <end position="389"/>
    </location>
</feature>
<feature type="compositionally biased region" description="Low complexity" evidence="1">
    <location>
        <begin position="1"/>
        <end position="18"/>
    </location>
</feature>
<dbReference type="GO" id="GO:0005979">
    <property type="term" value="P:regulation of glycogen biosynthetic process"/>
    <property type="evidence" value="ECO:0007669"/>
    <property type="project" value="TreeGrafter"/>
</dbReference>
<dbReference type="InterPro" id="IPR005036">
    <property type="entry name" value="CBM21_dom"/>
</dbReference>
<dbReference type="PANTHER" id="PTHR12307">
    <property type="entry name" value="PROTEIN PHOSPHATASE 1 REGULATORY SUBUNIT"/>
    <property type="match status" value="1"/>
</dbReference>
<feature type="region of interest" description="Disordered" evidence="1">
    <location>
        <begin position="748"/>
        <end position="779"/>
    </location>
</feature>
<dbReference type="Pfam" id="PF03370">
    <property type="entry name" value="CBM_21"/>
    <property type="match status" value="1"/>
</dbReference>
<feature type="compositionally biased region" description="Low complexity" evidence="1">
    <location>
        <begin position="467"/>
        <end position="476"/>
    </location>
</feature>
<accession>A0A9P5PX36</accession>
<dbReference type="Gene3D" id="2.60.40.2440">
    <property type="entry name" value="Carbohydrate binding type-21 domain"/>
    <property type="match status" value="1"/>
</dbReference>
<proteinExistence type="predicted"/>
<feature type="compositionally biased region" description="Pro residues" evidence="1">
    <location>
        <begin position="289"/>
        <end position="312"/>
    </location>
</feature>
<feature type="domain" description="CBM21" evidence="2">
    <location>
        <begin position="523"/>
        <end position="670"/>
    </location>
</feature>
<feature type="compositionally biased region" description="Polar residues" evidence="1">
    <location>
        <begin position="208"/>
        <end position="218"/>
    </location>
</feature>
<name>A0A9P5PX36_9AGAR</name>
<feature type="region of interest" description="Disordered" evidence="1">
    <location>
        <begin position="1"/>
        <end position="123"/>
    </location>
</feature>
<comment type="caution">
    <text evidence="3">The sequence shown here is derived from an EMBL/GenBank/DDBJ whole genome shotgun (WGS) entry which is preliminary data.</text>
</comment>
<feature type="region of interest" description="Disordered" evidence="1">
    <location>
        <begin position="366"/>
        <end position="405"/>
    </location>
</feature>
<evidence type="ECO:0000259" key="2">
    <source>
        <dbReference type="PROSITE" id="PS51159"/>
    </source>
</evidence>
<dbReference type="PROSITE" id="PS51159">
    <property type="entry name" value="CBM21"/>
    <property type="match status" value="1"/>
</dbReference>
<dbReference type="GO" id="GO:2001069">
    <property type="term" value="F:glycogen binding"/>
    <property type="evidence" value="ECO:0007669"/>
    <property type="project" value="TreeGrafter"/>
</dbReference>
<organism evidence="3 4">
    <name type="scientific">Rhodocollybia butyracea</name>
    <dbReference type="NCBI Taxonomy" id="206335"/>
    <lineage>
        <taxon>Eukaryota</taxon>
        <taxon>Fungi</taxon>
        <taxon>Dikarya</taxon>
        <taxon>Basidiomycota</taxon>
        <taxon>Agaricomycotina</taxon>
        <taxon>Agaricomycetes</taxon>
        <taxon>Agaricomycetidae</taxon>
        <taxon>Agaricales</taxon>
        <taxon>Marasmiineae</taxon>
        <taxon>Omphalotaceae</taxon>
        <taxon>Rhodocollybia</taxon>
    </lineage>
</organism>
<dbReference type="Proteomes" id="UP000772434">
    <property type="component" value="Unassembled WGS sequence"/>
</dbReference>
<dbReference type="InterPro" id="IPR038175">
    <property type="entry name" value="CBM21_dom_sf"/>
</dbReference>
<feature type="region of interest" description="Disordered" evidence="1">
    <location>
        <begin position="206"/>
        <end position="255"/>
    </location>
</feature>
<dbReference type="PANTHER" id="PTHR12307:SF36">
    <property type="entry name" value="GLYCOGEN-BINDING SUBUNIT 76A"/>
    <property type="match status" value="1"/>
</dbReference>
<dbReference type="OrthoDB" id="1881at2759"/>
<evidence type="ECO:0000313" key="4">
    <source>
        <dbReference type="Proteomes" id="UP000772434"/>
    </source>
</evidence>
<dbReference type="GO" id="GO:0000164">
    <property type="term" value="C:protein phosphatase type 1 complex"/>
    <property type="evidence" value="ECO:0007669"/>
    <property type="project" value="TreeGrafter"/>
</dbReference>
<evidence type="ECO:0000313" key="3">
    <source>
        <dbReference type="EMBL" id="KAF9070107.1"/>
    </source>
</evidence>
<feature type="region of interest" description="Disordered" evidence="1">
    <location>
        <begin position="876"/>
        <end position="921"/>
    </location>
</feature>
<feature type="region of interest" description="Disordered" evidence="1">
    <location>
        <begin position="798"/>
        <end position="820"/>
    </location>
</feature>
<protein>
    <recommendedName>
        <fullName evidence="2">CBM21 domain-containing protein</fullName>
    </recommendedName>
</protein>
<feature type="region of interest" description="Disordered" evidence="1">
    <location>
        <begin position="837"/>
        <end position="860"/>
    </location>
</feature>
<feature type="region of interest" description="Disordered" evidence="1">
    <location>
        <begin position="443"/>
        <end position="494"/>
    </location>
</feature>
<dbReference type="EMBL" id="JADNRY010000044">
    <property type="protein sequence ID" value="KAF9070107.1"/>
    <property type="molecule type" value="Genomic_DNA"/>
</dbReference>
<feature type="region of interest" description="Disordered" evidence="1">
    <location>
        <begin position="1036"/>
        <end position="1057"/>
    </location>
</feature>